<keyword evidence="1" id="KW-0812">Transmembrane</keyword>
<dbReference type="EMBL" id="JAVDSC010000011">
    <property type="protein sequence ID" value="MDR6630333.1"/>
    <property type="molecule type" value="Genomic_DNA"/>
</dbReference>
<feature type="transmembrane region" description="Helical" evidence="1">
    <location>
        <begin position="20"/>
        <end position="39"/>
    </location>
</feature>
<protein>
    <submittedName>
        <fullName evidence="3">Peptidoglycan/LPS O-acetylase OafA/YrhL</fullName>
    </submittedName>
</protein>
<feature type="transmembrane region" description="Helical" evidence="1">
    <location>
        <begin position="333"/>
        <end position="353"/>
    </location>
</feature>
<feature type="transmembrane region" description="Helical" evidence="1">
    <location>
        <begin position="306"/>
        <end position="327"/>
    </location>
</feature>
<evidence type="ECO:0000313" key="3">
    <source>
        <dbReference type="EMBL" id="MDR6630333.1"/>
    </source>
</evidence>
<feature type="domain" description="Acyltransferase 3" evidence="2">
    <location>
        <begin position="17"/>
        <end position="353"/>
    </location>
</feature>
<dbReference type="GO" id="GO:0016747">
    <property type="term" value="F:acyltransferase activity, transferring groups other than amino-acyl groups"/>
    <property type="evidence" value="ECO:0007669"/>
    <property type="project" value="InterPro"/>
</dbReference>
<feature type="transmembrane region" description="Helical" evidence="1">
    <location>
        <begin position="99"/>
        <end position="119"/>
    </location>
</feature>
<feature type="transmembrane region" description="Helical" evidence="1">
    <location>
        <begin position="236"/>
        <end position="255"/>
    </location>
</feature>
<sequence length="369" mass="42097">MIHPAPNTLSPYFSLQLESLRGISAIVVLFSHCFQAFIAPFDTSIYSWIRLLGQAAVMIFFALSGYLIGYSIQHNIHQHGQFNLHRYARQRCSRILPPFLFAMGLTLVLYLLAPLLFASHTHAFQHSFGMMIRTDYNVDMMEFFGSLLFLNGFVTPTVSANAALWSLSYEVWFYVLAGFLPFLKNSEIAKIGFFMVLAILSVLNIQFFIYFLVWLTAFACSFRYIQLPFLNRLQSVKLALFGLAFLIACFDAYQFQVIDEAQQYRAANFAPFNFCVGLAFSCWLVQLQHRRSHYHPVWVQSADFSYTLYVTHFPLLLFILGCIPATLAYGLGGAILALLASMCSLIVFAWLMAKWLEPARKKALSNTLR</sequence>
<feature type="transmembrane region" description="Helical" evidence="1">
    <location>
        <begin position="140"/>
        <end position="168"/>
    </location>
</feature>
<gene>
    <name evidence="3" type="ORF">J2X86_002387</name>
</gene>
<organism evidence="3 4">
    <name type="scientific">Acinetobacter lwoffii</name>
    <dbReference type="NCBI Taxonomy" id="28090"/>
    <lineage>
        <taxon>Bacteria</taxon>
        <taxon>Pseudomonadati</taxon>
        <taxon>Pseudomonadota</taxon>
        <taxon>Gammaproteobacteria</taxon>
        <taxon>Moraxellales</taxon>
        <taxon>Moraxellaceae</taxon>
        <taxon>Acinetobacter</taxon>
    </lineage>
</organism>
<dbReference type="GO" id="GO:0016020">
    <property type="term" value="C:membrane"/>
    <property type="evidence" value="ECO:0007669"/>
    <property type="project" value="TreeGrafter"/>
</dbReference>
<evidence type="ECO:0000313" key="4">
    <source>
        <dbReference type="Proteomes" id="UP001262767"/>
    </source>
</evidence>
<accession>A0AAW8LPM8</accession>
<keyword evidence="1" id="KW-0472">Membrane</keyword>
<dbReference type="InterPro" id="IPR050879">
    <property type="entry name" value="Acyltransferase_3"/>
</dbReference>
<dbReference type="PANTHER" id="PTHR23028:SF53">
    <property type="entry name" value="ACYL_TRANSF_3 DOMAIN-CONTAINING PROTEIN"/>
    <property type="match status" value="1"/>
</dbReference>
<dbReference type="PANTHER" id="PTHR23028">
    <property type="entry name" value="ACETYLTRANSFERASE"/>
    <property type="match status" value="1"/>
</dbReference>
<comment type="caution">
    <text evidence="3">The sequence shown here is derived from an EMBL/GenBank/DDBJ whole genome shotgun (WGS) entry which is preliminary data.</text>
</comment>
<dbReference type="RefSeq" id="WP_310077820.1">
    <property type="nucleotide sequence ID" value="NZ_JAVDSC010000011.1"/>
</dbReference>
<dbReference type="InterPro" id="IPR002656">
    <property type="entry name" value="Acyl_transf_3_dom"/>
</dbReference>
<evidence type="ECO:0000259" key="2">
    <source>
        <dbReference type="Pfam" id="PF01757"/>
    </source>
</evidence>
<feature type="transmembrane region" description="Helical" evidence="1">
    <location>
        <begin position="188"/>
        <end position="215"/>
    </location>
</feature>
<evidence type="ECO:0000256" key="1">
    <source>
        <dbReference type="SAM" id="Phobius"/>
    </source>
</evidence>
<feature type="transmembrane region" description="Helical" evidence="1">
    <location>
        <begin position="267"/>
        <end position="285"/>
    </location>
</feature>
<name>A0AAW8LPM8_ACILW</name>
<dbReference type="GO" id="GO:0000271">
    <property type="term" value="P:polysaccharide biosynthetic process"/>
    <property type="evidence" value="ECO:0007669"/>
    <property type="project" value="TreeGrafter"/>
</dbReference>
<proteinExistence type="predicted"/>
<dbReference type="AlphaFoldDB" id="A0AAW8LPM8"/>
<feature type="transmembrane region" description="Helical" evidence="1">
    <location>
        <begin position="51"/>
        <end position="72"/>
    </location>
</feature>
<dbReference type="Pfam" id="PF01757">
    <property type="entry name" value="Acyl_transf_3"/>
    <property type="match status" value="1"/>
</dbReference>
<reference evidence="3" key="1">
    <citation type="submission" date="2023-07" db="EMBL/GenBank/DDBJ databases">
        <title>Sorghum-associated microbial communities from plants grown in Nebraska, USA.</title>
        <authorList>
            <person name="Schachtman D."/>
        </authorList>
    </citation>
    <scope>NUCLEOTIDE SEQUENCE</scope>
    <source>
        <strain evidence="3">BE44</strain>
    </source>
</reference>
<keyword evidence="1" id="KW-1133">Transmembrane helix</keyword>
<dbReference type="Proteomes" id="UP001262767">
    <property type="component" value="Unassembled WGS sequence"/>
</dbReference>